<sequence length="441" mass="51228">MAIISVIKSYLISYLARGISSECWLSVKRTLHEVKRRLLKREHRFEIFIDIQDPYSYLLLQALVEFRTHYFSHLKSVFHFYPVNSRDIEAFPELVLWKANAFDDACYLAERYGFDFPANEPMRSDGEVRCAQAALFKAENSLTACLAVFRHFWQEEAELDSGSLDCYSLLDARLKTNNHYLNRRGHYMGGMLYYAGEWYWGVDRLAHLERRLIELKGLNIQALFDKSGLAFKDFKERKAKVCEHLSPLTLYFSIRSPYSHLGLEQAVRVSEHYGVNLVVKPVLPMVMRGLSVPSKKKLYIFHDTKREAMKLGIRYGFVADPLGKGVEHCYALFDYACRQGREVEYLLAYSRAVNTLGVNSQSLSGLKKIVQMAGLDWQEAKTELNSEVWRDWAKLNLEELYALGLWGVPSFSYKECQVWGQDRLVRIEDEILEDIKRAEQT</sequence>
<evidence type="ECO:0000313" key="2">
    <source>
        <dbReference type="EMBL" id="ACA85274.1"/>
    </source>
</evidence>
<feature type="domain" description="DSBA-like thioredoxin" evidence="1">
    <location>
        <begin position="249"/>
        <end position="431"/>
    </location>
</feature>
<organism evidence="2 3">
    <name type="scientific">Shewanella woodyi (strain ATCC 51908 / MS32)</name>
    <dbReference type="NCBI Taxonomy" id="392500"/>
    <lineage>
        <taxon>Bacteria</taxon>
        <taxon>Pseudomonadati</taxon>
        <taxon>Pseudomonadota</taxon>
        <taxon>Gammaproteobacteria</taxon>
        <taxon>Alteromonadales</taxon>
        <taxon>Shewanellaceae</taxon>
        <taxon>Shewanella</taxon>
    </lineage>
</organism>
<accession>B1KFV8</accession>
<dbReference type="SUPFAM" id="SSF52833">
    <property type="entry name" value="Thioredoxin-like"/>
    <property type="match status" value="2"/>
</dbReference>
<proteinExistence type="predicted"/>
<gene>
    <name evidence="2" type="ordered locus">Swoo_0981</name>
</gene>
<evidence type="ECO:0000313" key="3">
    <source>
        <dbReference type="Proteomes" id="UP000002168"/>
    </source>
</evidence>
<dbReference type="InterPro" id="IPR036249">
    <property type="entry name" value="Thioredoxin-like_sf"/>
</dbReference>
<dbReference type="GO" id="GO:0016491">
    <property type="term" value="F:oxidoreductase activity"/>
    <property type="evidence" value="ECO:0007669"/>
    <property type="project" value="InterPro"/>
</dbReference>
<dbReference type="InterPro" id="IPR051924">
    <property type="entry name" value="GST_Kappa/NadH"/>
</dbReference>
<dbReference type="InterPro" id="IPR001853">
    <property type="entry name" value="DSBA-like_thioredoxin_dom"/>
</dbReference>
<dbReference type="Proteomes" id="UP000002168">
    <property type="component" value="Chromosome"/>
</dbReference>
<evidence type="ECO:0000259" key="1">
    <source>
        <dbReference type="Pfam" id="PF01323"/>
    </source>
</evidence>
<dbReference type="STRING" id="392500.Swoo_0981"/>
<dbReference type="AlphaFoldDB" id="B1KFV8"/>
<dbReference type="KEGG" id="swd:Swoo_0981"/>
<reference evidence="2 3" key="1">
    <citation type="submission" date="2008-02" db="EMBL/GenBank/DDBJ databases">
        <title>Complete sequence of Shewanella woodyi ATCC 51908.</title>
        <authorList>
            <consortium name="US DOE Joint Genome Institute"/>
            <person name="Copeland A."/>
            <person name="Lucas S."/>
            <person name="Lapidus A."/>
            <person name="Glavina del Rio T."/>
            <person name="Dalin E."/>
            <person name="Tice H."/>
            <person name="Bruce D."/>
            <person name="Goodwin L."/>
            <person name="Pitluck S."/>
            <person name="Sims D."/>
            <person name="Brettin T."/>
            <person name="Detter J.C."/>
            <person name="Han C."/>
            <person name="Kuske C.R."/>
            <person name="Schmutz J."/>
            <person name="Larimer F."/>
            <person name="Land M."/>
            <person name="Hauser L."/>
            <person name="Kyrpides N."/>
            <person name="Lykidis A."/>
            <person name="Zhao J.-S."/>
            <person name="Richardson P."/>
        </authorList>
    </citation>
    <scope>NUCLEOTIDE SEQUENCE [LARGE SCALE GENOMIC DNA]</scope>
    <source>
        <strain evidence="3">ATCC 51908 / MS32</strain>
    </source>
</reference>
<keyword evidence="3" id="KW-1185">Reference proteome</keyword>
<dbReference type="PANTHER" id="PTHR42943">
    <property type="entry name" value="GLUTATHIONE S-TRANSFERASE KAPPA"/>
    <property type="match status" value="1"/>
</dbReference>
<dbReference type="Pfam" id="PF01323">
    <property type="entry name" value="DSBA"/>
    <property type="match status" value="1"/>
</dbReference>
<dbReference type="EMBL" id="CP000961">
    <property type="protein sequence ID" value="ACA85274.1"/>
    <property type="molecule type" value="Genomic_DNA"/>
</dbReference>
<dbReference type="eggNOG" id="COG3917">
    <property type="taxonomic scope" value="Bacteria"/>
</dbReference>
<name>B1KFV8_SHEWM</name>
<dbReference type="Gene3D" id="3.40.30.10">
    <property type="entry name" value="Glutaredoxin"/>
    <property type="match status" value="1"/>
</dbReference>
<protein>
    <submittedName>
        <fullName evidence="2">DSBA oxidoreductase</fullName>
    </submittedName>
</protein>
<dbReference type="HOGENOM" id="CLU_617856_0_0_6"/>
<dbReference type="PANTHER" id="PTHR42943:SF2">
    <property type="entry name" value="GLUTATHIONE S-TRANSFERASE KAPPA 1"/>
    <property type="match status" value="1"/>
</dbReference>